<dbReference type="Proteomes" id="UP001595957">
    <property type="component" value="Unassembled WGS sequence"/>
</dbReference>
<proteinExistence type="predicted"/>
<reference evidence="7" key="1">
    <citation type="journal article" date="2019" name="Int. J. Syst. Evol. Microbiol.">
        <title>The Global Catalogue of Microorganisms (GCM) 10K type strain sequencing project: providing services to taxonomists for standard genome sequencing and annotation.</title>
        <authorList>
            <consortium name="The Broad Institute Genomics Platform"/>
            <consortium name="The Broad Institute Genome Sequencing Center for Infectious Disease"/>
            <person name="Wu L."/>
            <person name="Ma J."/>
        </authorList>
    </citation>
    <scope>NUCLEOTIDE SEQUENCE [LARGE SCALE GENOMIC DNA]</scope>
    <source>
        <strain evidence="7">NBRC 103632</strain>
    </source>
</reference>
<keyword evidence="4" id="KW-0472">Membrane</keyword>
<dbReference type="SUPFAM" id="SSF52402">
    <property type="entry name" value="Adenine nucleotide alpha hydrolases-like"/>
    <property type="match status" value="1"/>
</dbReference>
<evidence type="ECO:0000256" key="1">
    <source>
        <dbReference type="ARBA" id="ARBA00005187"/>
    </source>
</evidence>
<organism evidence="6 7">
    <name type="scientific">Sphingobium tyrosinilyticum</name>
    <dbReference type="NCBI Taxonomy" id="2715436"/>
    <lineage>
        <taxon>Bacteria</taxon>
        <taxon>Pseudomonadati</taxon>
        <taxon>Pseudomonadota</taxon>
        <taxon>Alphaproteobacteria</taxon>
        <taxon>Sphingomonadales</taxon>
        <taxon>Sphingomonadaceae</taxon>
        <taxon>Sphingobium</taxon>
    </lineage>
</organism>
<gene>
    <name evidence="6" type="ORF">ACFO3E_15140</name>
</gene>
<dbReference type="InterPro" id="IPR001962">
    <property type="entry name" value="Asn_synthase"/>
</dbReference>
<evidence type="ECO:0000259" key="5">
    <source>
        <dbReference type="Pfam" id="PF00733"/>
    </source>
</evidence>
<dbReference type="PANTHER" id="PTHR43284">
    <property type="entry name" value="ASPARAGINE SYNTHETASE (GLUTAMINE-HYDROLYZING)"/>
    <property type="match status" value="1"/>
</dbReference>
<comment type="pathway">
    <text evidence="1">Amino-acid biosynthesis; L-asparagine biosynthesis; L-asparagine from L-aspartate (L-Gln route): step 1/1.</text>
</comment>
<dbReference type="Pfam" id="PF00733">
    <property type="entry name" value="Asn_synthase"/>
    <property type="match status" value="1"/>
</dbReference>
<feature type="domain" description="Asparagine synthetase" evidence="5">
    <location>
        <begin position="209"/>
        <end position="276"/>
    </location>
</feature>
<evidence type="ECO:0000256" key="4">
    <source>
        <dbReference type="SAM" id="Phobius"/>
    </source>
</evidence>
<evidence type="ECO:0000256" key="3">
    <source>
        <dbReference type="ARBA" id="ARBA00048741"/>
    </source>
</evidence>
<evidence type="ECO:0000313" key="7">
    <source>
        <dbReference type="Proteomes" id="UP001595957"/>
    </source>
</evidence>
<dbReference type="InterPro" id="IPR051786">
    <property type="entry name" value="ASN_synthetase/amidase"/>
</dbReference>
<comment type="catalytic activity">
    <reaction evidence="3">
        <text>L-aspartate + L-glutamine + ATP + H2O = L-asparagine + L-glutamate + AMP + diphosphate + H(+)</text>
        <dbReference type="Rhea" id="RHEA:12228"/>
        <dbReference type="ChEBI" id="CHEBI:15377"/>
        <dbReference type="ChEBI" id="CHEBI:15378"/>
        <dbReference type="ChEBI" id="CHEBI:29985"/>
        <dbReference type="ChEBI" id="CHEBI:29991"/>
        <dbReference type="ChEBI" id="CHEBI:30616"/>
        <dbReference type="ChEBI" id="CHEBI:33019"/>
        <dbReference type="ChEBI" id="CHEBI:58048"/>
        <dbReference type="ChEBI" id="CHEBI:58359"/>
        <dbReference type="ChEBI" id="CHEBI:456215"/>
        <dbReference type="EC" id="6.3.5.4"/>
    </reaction>
</comment>
<evidence type="ECO:0000256" key="2">
    <source>
        <dbReference type="ARBA" id="ARBA00012737"/>
    </source>
</evidence>
<keyword evidence="7" id="KW-1185">Reference proteome</keyword>
<protein>
    <recommendedName>
        <fullName evidence="2">asparagine synthase (glutamine-hydrolyzing)</fullName>
        <ecNumber evidence="2">6.3.5.4</ecNumber>
    </recommendedName>
</protein>
<evidence type="ECO:0000313" key="6">
    <source>
        <dbReference type="EMBL" id="MFC4595513.1"/>
    </source>
</evidence>
<keyword evidence="4" id="KW-1133">Transmembrane helix</keyword>
<dbReference type="SUPFAM" id="SSF56235">
    <property type="entry name" value="N-terminal nucleophile aminohydrolases (Ntn hydrolases)"/>
    <property type="match status" value="1"/>
</dbReference>
<feature type="transmembrane region" description="Helical" evidence="4">
    <location>
        <begin position="34"/>
        <end position="59"/>
    </location>
</feature>
<dbReference type="EMBL" id="JBHSFZ010000039">
    <property type="protein sequence ID" value="MFC4595513.1"/>
    <property type="molecule type" value="Genomic_DNA"/>
</dbReference>
<dbReference type="InterPro" id="IPR014729">
    <property type="entry name" value="Rossmann-like_a/b/a_fold"/>
</dbReference>
<dbReference type="PANTHER" id="PTHR43284:SF1">
    <property type="entry name" value="ASPARAGINE SYNTHETASE"/>
    <property type="match status" value="1"/>
</dbReference>
<dbReference type="Gene3D" id="3.40.50.620">
    <property type="entry name" value="HUPs"/>
    <property type="match status" value="1"/>
</dbReference>
<comment type="caution">
    <text evidence="6">The sequence shown here is derived from an EMBL/GenBank/DDBJ whole genome shotgun (WGS) entry which is preliminary data.</text>
</comment>
<dbReference type="RefSeq" id="WP_380805788.1">
    <property type="nucleotide sequence ID" value="NZ_JBHSFZ010000039.1"/>
</dbReference>
<accession>A0ABV9F2Z0</accession>
<name>A0ABV9F2Z0_9SPHN</name>
<dbReference type="InterPro" id="IPR029055">
    <property type="entry name" value="Ntn_hydrolases_N"/>
</dbReference>
<sequence>MMAERYLVVADRLPGAQGRIAEAGLLTVFTSDRVAIGISPGLPFTLLPGGVGVIMGAFFPRKGRERALDSLLNWEATGQTEMLEAISTHFWGSYVLVCDSANGDGPLVARDPSGALSAYYKAVPSGLRISNDVKLLGDRFTIASDRVRDFIASDGYYAEETCLSGIFDLRPGMALTGRVTQLVERPFWSPWDHCPDPREPGNARAADSVREVVCDTVASLCAAYERPLVFMSGGLDSSVVLAALKAAGRAAHCLNTYTADLSGDERGFARIVASSFNYL</sequence>
<dbReference type="EC" id="6.3.5.4" evidence="2"/>
<keyword evidence="4" id="KW-0812">Transmembrane</keyword>